<feature type="transmembrane region" description="Helical" evidence="1">
    <location>
        <begin position="36"/>
        <end position="58"/>
    </location>
</feature>
<name>A0A366H8W5_9BACT</name>
<evidence type="ECO:0000313" key="2">
    <source>
        <dbReference type="EMBL" id="RBP38679.1"/>
    </source>
</evidence>
<keyword evidence="1" id="KW-1133">Transmembrane helix</keyword>
<accession>A0A366H8W5</accession>
<keyword evidence="1" id="KW-0812">Transmembrane</keyword>
<evidence type="ECO:0000313" key="3">
    <source>
        <dbReference type="Proteomes" id="UP000253426"/>
    </source>
</evidence>
<proteinExistence type="predicted"/>
<protein>
    <submittedName>
        <fullName evidence="2">Tetratricopeptide repeat protein</fullName>
    </submittedName>
</protein>
<evidence type="ECO:0000256" key="1">
    <source>
        <dbReference type="SAM" id="Phobius"/>
    </source>
</evidence>
<dbReference type="RefSeq" id="WP_147263611.1">
    <property type="nucleotide sequence ID" value="NZ_QNRR01000011.1"/>
</dbReference>
<feature type="transmembrane region" description="Helical" evidence="1">
    <location>
        <begin position="5"/>
        <end position="24"/>
    </location>
</feature>
<organism evidence="2 3">
    <name type="scientific">Roseimicrobium gellanilyticum</name>
    <dbReference type="NCBI Taxonomy" id="748857"/>
    <lineage>
        <taxon>Bacteria</taxon>
        <taxon>Pseudomonadati</taxon>
        <taxon>Verrucomicrobiota</taxon>
        <taxon>Verrucomicrobiia</taxon>
        <taxon>Verrucomicrobiales</taxon>
        <taxon>Verrucomicrobiaceae</taxon>
        <taxon>Roseimicrobium</taxon>
    </lineage>
</organism>
<comment type="caution">
    <text evidence="2">The sequence shown here is derived from an EMBL/GenBank/DDBJ whole genome shotgun (WGS) entry which is preliminary data.</text>
</comment>
<dbReference type="OrthoDB" id="188606at2"/>
<dbReference type="EMBL" id="QNRR01000011">
    <property type="protein sequence ID" value="RBP38679.1"/>
    <property type="molecule type" value="Genomic_DNA"/>
</dbReference>
<dbReference type="AlphaFoldDB" id="A0A366H8W5"/>
<gene>
    <name evidence="2" type="ORF">DES53_111202</name>
</gene>
<dbReference type="SUPFAM" id="SSF48452">
    <property type="entry name" value="TPR-like"/>
    <property type="match status" value="1"/>
</dbReference>
<dbReference type="Proteomes" id="UP000253426">
    <property type="component" value="Unassembled WGS sequence"/>
</dbReference>
<dbReference type="InterPro" id="IPR011990">
    <property type="entry name" value="TPR-like_helical_dom_sf"/>
</dbReference>
<reference evidence="2 3" key="1">
    <citation type="submission" date="2018-06" db="EMBL/GenBank/DDBJ databases">
        <title>Genomic Encyclopedia of Type Strains, Phase IV (KMG-IV): sequencing the most valuable type-strain genomes for metagenomic binning, comparative biology and taxonomic classification.</title>
        <authorList>
            <person name="Goeker M."/>
        </authorList>
    </citation>
    <scope>NUCLEOTIDE SEQUENCE [LARGE SCALE GENOMIC DNA]</scope>
    <source>
        <strain evidence="2 3">DSM 25532</strain>
    </source>
</reference>
<sequence length="217" mass="24096">MNSRLLTQVCLVGLFVIAVLWVAGNWGSEEWNKNPIMPLVSVLVLAICGGIFFVMVILPKLGDAVGTMMYSSGEEIKADSSMRAAACMAAGDYDGAIDEYKKAIAEKPGDPFPVSEIAKIYSDKQKDPERALTYLQAHLESHEWAEDNAAFLMFRIVDIHMHEHRLEEAKDILEQVVGNFPGTRHAANAKHKINEVEQLQFKELQAQRAKQSSQGHA</sequence>
<keyword evidence="1" id="KW-0472">Membrane</keyword>
<dbReference type="Gene3D" id="1.25.40.10">
    <property type="entry name" value="Tetratricopeptide repeat domain"/>
    <property type="match status" value="1"/>
</dbReference>
<keyword evidence="3" id="KW-1185">Reference proteome</keyword>